<accession>A0AA40CBS4</accession>
<evidence type="ECO:0000313" key="1">
    <source>
        <dbReference type="EMBL" id="KAK0632602.1"/>
    </source>
</evidence>
<comment type="caution">
    <text evidence="1">The sequence shown here is derived from an EMBL/GenBank/DDBJ whole genome shotgun (WGS) entry which is preliminary data.</text>
</comment>
<proteinExistence type="predicted"/>
<reference evidence="1" key="1">
    <citation type="submission" date="2023-06" db="EMBL/GenBank/DDBJ databases">
        <title>Genome-scale phylogeny and comparative genomics of the fungal order Sordariales.</title>
        <authorList>
            <consortium name="Lawrence Berkeley National Laboratory"/>
            <person name="Hensen N."/>
            <person name="Bonometti L."/>
            <person name="Westerberg I."/>
            <person name="Brannstrom I.O."/>
            <person name="Guillou S."/>
            <person name="Cros-Aarteil S."/>
            <person name="Calhoun S."/>
            <person name="Haridas S."/>
            <person name="Kuo A."/>
            <person name="Mondo S."/>
            <person name="Pangilinan J."/>
            <person name="Riley R."/>
            <person name="Labutti K."/>
            <person name="Andreopoulos B."/>
            <person name="Lipzen A."/>
            <person name="Chen C."/>
            <person name="Yanf M."/>
            <person name="Daum C."/>
            <person name="Ng V."/>
            <person name="Clum A."/>
            <person name="Steindorff A."/>
            <person name="Ohm R."/>
            <person name="Martin F."/>
            <person name="Silar P."/>
            <person name="Natvig D."/>
            <person name="Lalanne C."/>
            <person name="Gautier V."/>
            <person name="Ament-Velasquez S.L."/>
            <person name="Kruys A."/>
            <person name="Hutchinson M.I."/>
            <person name="Powell A.J."/>
            <person name="Barry K."/>
            <person name="Miller A.N."/>
            <person name="Grigoriev I.V."/>
            <person name="Debuchy R."/>
            <person name="Gladieux P."/>
            <person name="Thoren M.H."/>
            <person name="Johannesson H."/>
        </authorList>
    </citation>
    <scope>NUCLEOTIDE SEQUENCE</scope>
    <source>
        <strain evidence="1">CBS 606.72</strain>
    </source>
</reference>
<dbReference type="AlphaFoldDB" id="A0AA40CBS4"/>
<keyword evidence="2" id="KW-1185">Reference proteome</keyword>
<evidence type="ECO:0000313" key="2">
    <source>
        <dbReference type="Proteomes" id="UP001175000"/>
    </source>
</evidence>
<dbReference type="EMBL" id="JAULSU010000001">
    <property type="protein sequence ID" value="KAK0632602.1"/>
    <property type="molecule type" value="Genomic_DNA"/>
</dbReference>
<name>A0AA40CBS4_9PEZI</name>
<protein>
    <submittedName>
        <fullName evidence="1">Uncharacterized protein</fullName>
    </submittedName>
</protein>
<sequence>MEWTGGESAPKIYTLISYDPENTKSFFQGASVNQITNRIIGVKLLLDPDQERSLYLPTRHLQHDTRNLPKRPVEVAADFIRAIYEHALVEIAKKVPERDMSLCQKKSVLSAGCRTANREKT</sequence>
<gene>
    <name evidence="1" type="ORF">B0T14DRAFT_550088</name>
</gene>
<organism evidence="1 2">
    <name type="scientific">Immersiella caudata</name>
    <dbReference type="NCBI Taxonomy" id="314043"/>
    <lineage>
        <taxon>Eukaryota</taxon>
        <taxon>Fungi</taxon>
        <taxon>Dikarya</taxon>
        <taxon>Ascomycota</taxon>
        <taxon>Pezizomycotina</taxon>
        <taxon>Sordariomycetes</taxon>
        <taxon>Sordariomycetidae</taxon>
        <taxon>Sordariales</taxon>
        <taxon>Lasiosphaeriaceae</taxon>
        <taxon>Immersiella</taxon>
    </lineage>
</organism>
<dbReference type="Proteomes" id="UP001175000">
    <property type="component" value="Unassembled WGS sequence"/>
</dbReference>